<evidence type="ECO:0000256" key="6">
    <source>
        <dbReference type="ARBA" id="ARBA00022989"/>
    </source>
</evidence>
<sequence length="331" mass="34540">MKKENKIPLLWIMGLAILVFVGAFISIGVGAVYISPSAIVTYFQGSNPEGQAFIIENFRMPRIVMALLVGAGLGVSGAILQGIIRNPLASPDVIGITKGAGLAAAATIILWDDSPVIALPIAAFIGAGAVTVALYIFAYRQGVKPATLALVGIALGAICQAGIQLLTVKFPVETNAALVWLTGSMWGKDWTDVLLLLPWILLLFPLALLLSPKLDVLNLGDDVAEGLGEPVKRARALLLVVAVILAAASVAVVGTLGFVGLVAPHIARQLVGNRHYFLIPASALTGMALLLLADGLGRGLLPPTEVPAGIFTAVIGAPYFLYLLRKMSVTK</sequence>
<dbReference type="FunFam" id="1.10.3470.10:FF:000001">
    <property type="entry name" value="Vitamin B12 ABC transporter permease BtuC"/>
    <property type="match status" value="1"/>
</dbReference>
<evidence type="ECO:0000313" key="9">
    <source>
        <dbReference type="EMBL" id="ARI78194.1"/>
    </source>
</evidence>
<feature type="transmembrane region" description="Helical" evidence="8">
    <location>
        <begin position="9"/>
        <end position="34"/>
    </location>
</feature>
<keyword evidence="5 8" id="KW-0812">Transmembrane</keyword>
<name>A0A1W5ZY58_9BACI</name>
<evidence type="ECO:0000256" key="4">
    <source>
        <dbReference type="ARBA" id="ARBA00022475"/>
    </source>
</evidence>
<feature type="transmembrane region" description="Helical" evidence="8">
    <location>
        <begin position="236"/>
        <end position="263"/>
    </location>
</feature>
<dbReference type="KEGG" id="hmn:HM131_15635"/>
<comment type="similarity">
    <text evidence="2">Belongs to the binding-protein-dependent transport system permease family. FecCD subfamily.</text>
</comment>
<evidence type="ECO:0000256" key="2">
    <source>
        <dbReference type="ARBA" id="ARBA00007935"/>
    </source>
</evidence>
<dbReference type="GO" id="GO:0022857">
    <property type="term" value="F:transmembrane transporter activity"/>
    <property type="evidence" value="ECO:0007669"/>
    <property type="project" value="InterPro"/>
</dbReference>
<organism evidence="9 10">
    <name type="scientific">Halobacillus mangrovi</name>
    <dbReference type="NCBI Taxonomy" id="402384"/>
    <lineage>
        <taxon>Bacteria</taxon>
        <taxon>Bacillati</taxon>
        <taxon>Bacillota</taxon>
        <taxon>Bacilli</taxon>
        <taxon>Bacillales</taxon>
        <taxon>Bacillaceae</taxon>
        <taxon>Halobacillus</taxon>
    </lineage>
</organism>
<dbReference type="Gene3D" id="1.10.3470.10">
    <property type="entry name" value="ABC transporter involved in vitamin B12 uptake, BtuC"/>
    <property type="match status" value="1"/>
</dbReference>
<keyword evidence="6 8" id="KW-1133">Transmembrane helix</keyword>
<keyword evidence="3" id="KW-0813">Transport</keyword>
<dbReference type="GO" id="GO:0005886">
    <property type="term" value="C:plasma membrane"/>
    <property type="evidence" value="ECO:0007669"/>
    <property type="project" value="UniProtKB-SubCell"/>
</dbReference>
<accession>A0A1W5ZY58</accession>
<dbReference type="EMBL" id="CP020772">
    <property type="protein sequence ID" value="ARI78194.1"/>
    <property type="molecule type" value="Genomic_DNA"/>
</dbReference>
<dbReference type="RefSeq" id="WP_085030653.1">
    <property type="nucleotide sequence ID" value="NZ_CP020772.1"/>
</dbReference>
<proteinExistence type="inferred from homology"/>
<gene>
    <name evidence="9" type="primary">fecD</name>
    <name evidence="9" type="ORF">HM131_15635</name>
</gene>
<keyword evidence="7 8" id="KW-0472">Membrane</keyword>
<comment type="subcellular location">
    <subcellularLocation>
        <location evidence="1">Cell membrane</location>
        <topology evidence="1">Multi-pass membrane protein</topology>
    </subcellularLocation>
</comment>
<feature type="transmembrane region" description="Helical" evidence="8">
    <location>
        <begin position="193"/>
        <end position="211"/>
    </location>
</feature>
<dbReference type="Pfam" id="PF01032">
    <property type="entry name" value="FecCD"/>
    <property type="match status" value="1"/>
</dbReference>
<dbReference type="SUPFAM" id="SSF81345">
    <property type="entry name" value="ABC transporter involved in vitamin B12 uptake, BtuC"/>
    <property type="match status" value="1"/>
</dbReference>
<dbReference type="PANTHER" id="PTHR30472:SF37">
    <property type="entry name" value="FE(3+) DICITRATE TRANSPORT SYSTEM PERMEASE PROTEIN FECD-RELATED"/>
    <property type="match status" value="1"/>
</dbReference>
<dbReference type="PANTHER" id="PTHR30472">
    <property type="entry name" value="FERRIC ENTEROBACTIN TRANSPORT SYSTEM PERMEASE PROTEIN"/>
    <property type="match status" value="1"/>
</dbReference>
<protein>
    <submittedName>
        <fullName evidence="9">Iron-dicitrate transporter subunit FecD</fullName>
    </submittedName>
</protein>
<dbReference type="InterPro" id="IPR037294">
    <property type="entry name" value="ABC_BtuC-like"/>
</dbReference>
<evidence type="ECO:0000256" key="5">
    <source>
        <dbReference type="ARBA" id="ARBA00022692"/>
    </source>
</evidence>
<reference evidence="9 10" key="1">
    <citation type="submission" date="2017-04" db="EMBL/GenBank/DDBJ databases">
        <title>The whole genome sequencing and assembly of Halobacillus mangrovi strain.</title>
        <authorList>
            <person name="Lee S.-J."/>
            <person name="Park M.-K."/>
            <person name="Kim J.-Y."/>
            <person name="Lee Y.-J."/>
            <person name="Yi H."/>
            <person name="Bahn Y.-S."/>
            <person name="Kim J.F."/>
            <person name="Lee D.-W."/>
        </authorList>
    </citation>
    <scope>NUCLEOTIDE SEQUENCE [LARGE SCALE GENOMIC DNA]</scope>
    <source>
        <strain evidence="9 10">KTB 131</strain>
    </source>
</reference>
<keyword evidence="4" id="KW-1003">Cell membrane</keyword>
<dbReference type="Proteomes" id="UP000192527">
    <property type="component" value="Chromosome"/>
</dbReference>
<feature type="transmembrane region" description="Helical" evidence="8">
    <location>
        <begin position="275"/>
        <end position="293"/>
    </location>
</feature>
<dbReference type="STRING" id="402384.HM131_15635"/>
<feature type="transmembrane region" description="Helical" evidence="8">
    <location>
        <begin position="93"/>
        <end position="111"/>
    </location>
</feature>
<feature type="transmembrane region" description="Helical" evidence="8">
    <location>
        <begin position="63"/>
        <end position="84"/>
    </location>
</feature>
<evidence type="ECO:0000256" key="8">
    <source>
        <dbReference type="SAM" id="Phobius"/>
    </source>
</evidence>
<dbReference type="OrthoDB" id="9811721at2"/>
<dbReference type="AlphaFoldDB" id="A0A1W5ZY58"/>
<keyword evidence="10" id="KW-1185">Reference proteome</keyword>
<evidence type="ECO:0000256" key="1">
    <source>
        <dbReference type="ARBA" id="ARBA00004651"/>
    </source>
</evidence>
<evidence type="ECO:0000256" key="7">
    <source>
        <dbReference type="ARBA" id="ARBA00023136"/>
    </source>
</evidence>
<dbReference type="CDD" id="cd06550">
    <property type="entry name" value="TM_ABC_iron-siderophores_like"/>
    <property type="match status" value="1"/>
</dbReference>
<feature type="transmembrane region" description="Helical" evidence="8">
    <location>
        <begin position="117"/>
        <end position="138"/>
    </location>
</feature>
<evidence type="ECO:0000313" key="10">
    <source>
        <dbReference type="Proteomes" id="UP000192527"/>
    </source>
</evidence>
<feature type="transmembrane region" description="Helical" evidence="8">
    <location>
        <begin position="305"/>
        <end position="324"/>
    </location>
</feature>
<dbReference type="GO" id="GO:0033214">
    <property type="term" value="P:siderophore-iron import into cell"/>
    <property type="evidence" value="ECO:0007669"/>
    <property type="project" value="TreeGrafter"/>
</dbReference>
<dbReference type="InterPro" id="IPR000522">
    <property type="entry name" value="ABC_transptr_permease_BtuC"/>
</dbReference>
<evidence type="ECO:0000256" key="3">
    <source>
        <dbReference type="ARBA" id="ARBA00022448"/>
    </source>
</evidence>